<dbReference type="WBParaSite" id="SVE_1889900.1">
    <property type="protein sequence ID" value="SVE_1889900.1"/>
    <property type="gene ID" value="SVE_1889900"/>
</dbReference>
<keyword evidence="1" id="KW-1185">Reference proteome</keyword>
<reference evidence="2" key="2">
    <citation type="submission" date="2015-08" db="UniProtKB">
        <authorList>
            <consortium name="WormBaseParasite"/>
        </authorList>
    </citation>
    <scope>IDENTIFICATION</scope>
</reference>
<reference evidence="1" key="1">
    <citation type="submission" date="2014-07" db="EMBL/GenBank/DDBJ databases">
        <authorList>
            <person name="Martin A.A"/>
            <person name="De Silva N."/>
        </authorList>
    </citation>
    <scope>NUCLEOTIDE SEQUENCE</scope>
</reference>
<dbReference type="AlphaFoldDB" id="A0A0K0G2F3"/>
<proteinExistence type="predicted"/>
<organism evidence="1 2">
    <name type="scientific">Strongyloides venezuelensis</name>
    <name type="common">Threadworm</name>
    <dbReference type="NCBI Taxonomy" id="75913"/>
    <lineage>
        <taxon>Eukaryota</taxon>
        <taxon>Metazoa</taxon>
        <taxon>Ecdysozoa</taxon>
        <taxon>Nematoda</taxon>
        <taxon>Chromadorea</taxon>
        <taxon>Rhabditida</taxon>
        <taxon>Tylenchina</taxon>
        <taxon>Panagrolaimomorpha</taxon>
        <taxon>Strongyloidoidea</taxon>
        <taxon>Strongyloididae</taxon>
        <taxon>Strongyloides</taxon>
    </lineage>
</organism>
<name>A0A0K0G2F3_STRVS</name>
<protein>
    <submittedName>
        <fullName evidence="2">Uncharacterized protein</fullName>
    </submittedName>
</protein>
<accession>A0A0K0G2F3</accession>
<sequence>MNQPPLRLILLKTLPIFLSPVVKPYLNDIKIQTNIISNHIERLIRWPIIMNAPLCKDCYLAPVEKFQKNIYGQHFSKTEPQDLDPKPISL</sequence>
<evidence type="ECO:0000313" key="2">
    <source>
        <dbReference type="WBParaSite" id="SVE_1889900.1"/>
    </source>
</evidence>
<evidence type="ECO:0000313" key="1">
    <source>
        <dbReference type="Proteomes" id="UP000035680"/>
    </source>
</evidence>
<dbReference type="Proteomes" id="UP000035680">
    <property type="component" value="Unassembled WGS sequence"/>
</dbReference>